<evidence type="ECO:0000259" key="1">
    <source>
        <dbReference type="PROSITE" id="PS50943"/>
    </source>
</evidence>
<sequence length="150" mass="16673">MVAKNPDRFGLAELAPLILKPLRKMRNVSTLEMATRMGLSERGYRDLENGTTNLLLERIFEIAEILRLDAPSIVTAFLLRRPEIAQDFAQNKLMLAQTSAVDELDDATRSAVAAVDTLTALDAHIQFYKQLAEYGRAQLRAAEGRRNGGS</sequence>
<dbReference type="SUPFAM" id="SSF47413">
    <property type="entry name" value="lambda repressor-like DNA-binding domains"/>
    <property type="match status" value="1"/>
</dbReference>
<dbReference type="Proteomes" id="UP000249524">
    <property type="component" value="Unassembled WGS sequence"/>
</dbReference>
<protein>
    <recommendedName>
        <fullName evidence="1">HTH cro/C1-type domain-containing protein</fullName>
    </recommendedName>
</protein>
<feature type="domain" description="HTH cro/C1-type" evidence="1">
    <location>
        <begin position="19"/>
        <end position="73"/>
    </location>
</feature>
<dbReference type="Pfam" id="PF01381">
    <property type="entry name" value="HTH_3"/>
    <property type="match status" value="1"/>
</dbReference>
<dbReference type="GO" id="GO:0003677">
    <property type="term" value="F:DNA binding"/>
    <property type="evidence" value="ECO:0007669"/>
    <property type="project" value="InterPro"/>
</dbReference>
<name>A0A328BLI5_9CAUL</name>
<dbReference type="RefSeq" id="WP_111275426.1">
    <property type="nucleotide sequence ID" value="NZ_QFYS01000002.1"/>
</dbReference>
<dbReference type="SMART" id="SM00530">
    <property type="entry name" value="HTH_XRE"/>
    <property type="match status" value="1"/>
</dbReference>
<dbReference type="CDD" id="cd00093">
    <property type="entry name" value="HTH_XRE"/>
    <property type="match status" value="1"/>
</dbReference>
<comment type="caution">
    <text evidence="2">The sequence shown here is derived from an EMBL/GenBank/DDBJ whole genome shotgun (WGS) entry which is preliminary data.</text>
</comment>
<dbReference type="OrthoDB" id="7477536at2"/>
<gene>
    <name evidence="2" type="ORF">DJ019_07940</name>
</gene>
<organism evidence="2 3">
    <name type="scientific">Phenylobacterium kunshanense</name>
    <dbReference type="NCBI Taxonomy" id="1445034"/>
    <lineage>
        <taxon>Bacteria</taxon>
        <taxon>Pseudomonadati</taxon>
        <taxon>Pseudomonadota</taxon>
        <taxon>Alphaproteobacteria</taxon>
        <taxon>Caulobacterales</taxon>
        <taxon>Caulobacteraceae</taxon>
        <taxon>Phenylobacterium</taxon>
    </lineage>
</organism>
<dbReference type="EMBL" id="QFYS01000002">
    <property type="protein sequence ID" value="RAK67817.1"/>
    <property type="molecule type" value="Genomic_DNA"/>
</dbReference>
<dbReference type="InterPro" id="IPR001387">
    <property type="entry name" value="Cro/C1-type_HTH"/>
</dbReference>
<dbReference type="InterPro" id="IPR010982">
    <property type="entry name" value="Lambda_DNA-bd_dom_sf"/>
</dbReference>
<evidence type="ECO:0000313" key="2">
    <source>
        <dbReference type="EMBL" id="RAK67817.1"/>
    </source>
</evidence>
<evidence type="ECO:0000313" key="3">
    <source>
        <dbReference type="Proteomes" id="UP000249524"/>
    </source>
</evidence>
<accession>A0A328BLI5</accession>
<dbReference type="AlphaFoldDB" id="A0A328BLI5"/>
<dbReference type="Gene3D" id="1.10.260.40">
    <property type="entry name" value="lambda repressor-like DNA-binding domains"/>
    <property type="match status" value="1"/>
</dbReference>
<dbReference type="PROSITE" id="PS50943">
    <property type="entry name" value="HTH_CROC1"/>
    <property type="match status" value="1"/>
</dbReference>
<proteinExistence type="predicted"/>
<keyword evidence="3" id="KW-1185">Reference proteome</keyword>
<reference evidence="2 3" key="1">
    <citation type="submission" date="2018-05" db="EMBL/GenBank/DDBJ databases">
        <authorList>
            <person name="Lanie J.A."/>
            <person name="Ng W.-L."/>
            <person name="Kazmierczak K.M."/>
            <person name="Andrzejewski T.M."/>
            <person name="Davidsen T.M."/>
            <person name="Wayne K.J."/>
            <person name="Tettelin H."/>
            <person name="Glass J.I."/>
            <person name="Rusch D."/>
            <person name="Podicherti R."/>
            <person name="Tsui H.-C.T."/>
            <person name="Winkler M.E."/>
        </authorList>
    </citation>
    <scope>NUCLEOTIDE SEQUENCE [LARGE SCALE GENOMIC DNA]</scope>
    <source>
        <strain evidence="2 3">BUT-10</strain>
    </source>
</reference>